<keyword evidence="1" id="KW-0732">Signal</keyword>
<feature type="chain" id="PRO_5015694308" evidence="1">
    <location>
        <begin position="21"/>
        <end position="209"/>
    </location>
</feature>
<evidence type="ECO:0000256" key="1">
    <source>
        <dbReference type="SAM" id="SignalP"/>
    </source>
</evidence>
<sequence length="209" mass="21249">MFKKVIAFAFAATFSLVSNAQLGGLGGLGGLLGGGGGGSGPAPDKLLAEYFVGTAAILNANSKILTALGMKEAADAAASNAANMKTGATTDAIKEAEKVQTESSKLIQEKLADKNLKLDDAAKKQMGDGYLSLAAGSLAYIVFIKDVKEFKPSVTSIGASALALAAIVPRVPEDTKNLLATYKAVAAYAKENKIPAPSEDPTKSLAGLV</sequence>
<evidence type="ECO:0000313" key="2">
    <source>
        <dbReference type="EMBL" id="PVE42270.1"/>
    </source>
</evidence>
<dbReference type="RefSeq" id="WP_053172953.1">
    <property type="nucleotide sequence ID" value="NZ_LFYT02000016.1"/>
</dbReference>
<gene>
    <name evidence="2" type="ORF">H663_012915</name>
</gene>
<accession>A0A2T7UC33</accession>
<keyword evidence="3" id="KW-1185">Reference proteome</keyword>
<organism evidence="2 3">
    <name type="scientific">Limnohabitans planktonicus II-D5</name>
    <dbReference type="NCBI Taxonomy" id="1293045"/>
    <lineage>
        <taxon>Bacteria</taxon>
        <taxon>Pseudomonadati</taxon>
        <taxon>Pseudomonadota</taxon>
        <taxon>Betaproteobacteria</taxon>
        <taxon>Burkholderiales</taxon>
        <taxon>Comamonadaceae</taxon>
        <taxon>Limnohabitans</taxon>
    </lineage>
</organism>
<proteinExistence type="predicted"/>
<feature type="signal peptide" evidence="1">
    <location>
        <begin position="1"/>
        <end position="20"/>
    </location>
</feature>
<evidence type="ECO:0000313" key="3">
    <source>
        <dbReference type="Proteomes" id="UP000037507"/>
    </source>
</evidence>
<dbReference type="EMBL" id="LFYT02000016">
    <property type="protein sequence ID" value="PVE42270.1"/>
    <property type="molecule type" value="Genomic_DNA"/>
</dbReference>
<dbReference type="STRING" id="1293045.H663_11000"/>
<reference evidence="2" key="1">
    <citation type="submission" date="2017-04" db="EMBL/GenBank/DDBJ databases">
        <title>Unexpected and diverse lifestyles within the genus Limnohabitans.</title>
        <authorList>
            <person name="Kasalicky V."/>
            <person name="Mehrshad M."/>
            <person name="Andrei S.-A."/>
            <person name="Salcher M."/>
            <person name="Kratochvilova H."/>
            <person name="Simek K."/>
            <person name="Ghai R."/>
        </authorList>
    </citation>
    <scope>NUCLEOTIDE SEQUENCE [LARGE SCALE GENOMIC DNA]</scope>
    <source>
        <strain evidence="2">II-D5</strain>
    </source>
</reference>
<dbReference type="OrthoDB" id="9843022at2"/>
<dbReference type="AlphaFoldDB" id="A0A2T7UC33"/>
<comment type="caution">
    <text evidence="2">The sequence shown here is derived from an EMBL/GenBank/DDBJ whole genome shotgun (WGS) entry which is preliminary data.</text>
</comment>
<dbReference type="Proteomes" id="UP000037507">
    <property type="component" value="Unassembled WGS sequence"/>
</dbReference>
<name>A0A2T7UC33_9BURK</name>
<protein>
    <submittedName>
        <fullName evidence="2">Uncharacterized protein</fullName>
    </submittedName>
</protein>